<name>A0A382DSL1_9ZZZZ</name>
<dbReference type="AlphaFoldDB" id="A0A382DSL1"/>
<sequence>MRDITYKEYYKRASAAVSYWDLGRDDFP</sequence>
<gene>
    <name evidence="1" type="ORF">METZ01_LOCUS194264</name>
</gene>
<accession>A0A382DSL1</accession>
<reference evidence="1" key="1">
    <citation type="submission" date="2018-05" db="EMBL/GenBank/DDBJ databases">
        <authorList>
            <person name="Lanie J.A."/>
            <person name="Ng W.-L."/>
            <person name="Kazmierczak K.M."/>
            <person name="Andrzejewski T.M."/>
            <person name="Davidsen T.M."/>
            <person name="Wayne K.J."/>
            <person name="Tettelin H."/>
            <person name="Glass J.I."/>
            <person name="Rusch D."/>
            <person name="Podicherti R."/>
            <person name="Tsui H.-C.T."/>
            <person name="Winkler M.E."/>
        </authorList>
    </citation>
    <scope>NUCLEOTIDE SEQUENCE</scope>
</reference>
<proteinExistence type="predicted"/>
<protein>
    <submittedName>
        <fullName evidence="1">Uncharacterized protein</fullName>
    </submittedName>
</protein>
<feature type="non-terminal residue" evidence="1">
    <location>
        <position position="28"/>
    </location>
</feature>
<organism evidence="1">
    <name type="scientific">marine metagenome</name>
    <dbReference type="NCBI Taxonomy" id="408172"/>
    <lineage>
        <taxon>unclassified sequences</taxon>
        <taxon>metagenomes</taxon>
        <taxon>ecological metagenomes</taxon>
    </lineage>
</organism>
<dbReference type="EMBL" id="UINC01040896">
    <property type="protein sequence ID" value="SVB41410.1"/>
    <property type="molecule type" value="Genomic_DNA"/>
</dbReference>
<evidence type="ECO:0000313" key="1">
    <source>
        <dbReference type="EMBL" id="SVB41410.1"/>
    </source>
</evidence>